<gene>
    <name evidence="1" type="ORF">DdX_15810</name>
</gene>
<protein>
    <submittedName>
        <fullName evidence="1">Uncharacterized protein</fullName>
    </submittedName>
</protein>
<accession>A0AAD4QUF7</accession>
<dbReference type="EMBL" id="JAKKPZ010000108">
    <property type="protein sequence ID" value="KAI1701943.1"/>
    <property type="molecule type" value="Genomic_DNA"/>
</dbReference>
<comment type="caution">
    <text evidence="1">The sequence shown here is derived from an EMBL/GenBank/DDBJ whole genome shotgun (WGS) entry which is preliminary data.</text>
</comment>
<dbReference type="Proteomes" id="UP001201812">
    <property type="component" value="Unassembled WGS sequence"/>
</dbReference>
<reference evidence="1" key="1">
    <citation type="submission" date="2022-01" db="EMBL/GenBank/DDBJ databases">
        <title>Genome Sequence Resource for Two Populations of Ditylenchus destructor, the Migratory Endoparasitic Phytonematode.</title>
        <authorList>
            <person name="Zhang H."/>
            <person name="Lin R."/>
            <person name="Xie B."/>
        </authorList>
    </citation>
    <scope>NUCLEOTIDE SEQUENCE</scope>
    <source>
        <strain evidence="1">BazhouSP</strain>
    </source>
</reference>
<organism evidence="1 2">
    <name type="scientific">Ditylenchus destructor</name>
    <dbReference type="NCBI Taxonomy" id="166010"/>
    <lineage>
        <taxon>Eukaryota</taxon>
        <taxon>Metazoa</taxon>
        <taxon>Ecdysozoa</taxon>
        <taxon>Nematoda</taxon>
        <taxon>Chromadorea</taxon>
        <taxon>Rhabditida</taxon>
        <taxon>Tylenchina</taxon>
        <taxon>Tylenchomorpha</taxon>
        <taxon>Sphaerularioidea</taxon>
        <taxon>Anguinidae</taxon>
        <taxon>Anguininae</taxon>
        <taxon>Ditylenchus</taxon>
    </lineage>
</organism>
<evidence type="ECO:0000313" key="2">
    <source>
        <dbReference type="Proteomes" id="UP001201812"/>
    </source>
</evidence>
<dbReference type="AlphaFoldDB" id="A0AAD4QUF7"/>
<evidence type="ECO:0000313" key="1">
    <source>
        <dbReference type="EMBL" id="KAI1701943.1"/>
    </source>
</evidence>
<keyword evidence="2" id="KW-1185">Reference proteome</keyword>
<sequence>MCCRSFRQSVDTHYSLTPLRKVSYVDFEEKTYLFLIRKICFGEAPALEGKPRKLVVELYEASRDFFLRLVKASEESKITAPLKLMVNNVPIDGQDLGEHKPKSEKSMDRSGWHVSGPSHASEWTFAFPTHSLYTEVIFSYDIDGGYLDWVDDLYLTRGFPPRNVSGE</sequence>
<name>A0AAD4QUF7_9BILA</name>
<proteinExistence type="predicted"/>